<proteinExistence type="predicted"/>
<gene>
    <name evidence="2" type="ORF">HUJ06_031061</name>
</gene>
<organism evidence="2 3">
    <name type="scientific">Nelumbo nucifera</name>
    <name type="common">Sacred lotus</name>
    <dbReference type="NCBI Taxonomy" id="4432"/>
    <lineage>
        <taxon>Eukaryota</taxon>
        <taxon>Viridiplantae</taxon>
        <taxon>Streptophyta</taxon>
        <taxon>Embryophyta</taxon>
        <taxon>Tracheophyta</taxon>
        <taxon>Spermatophyta</taxon>
        <taxon>Magnoliopsida</taxon>
        <taxon>Proteales</taxon>
        <taxon>Nelumbonaceae</taxon>
        <taxon>Nelumbo</taxon>
    </lineage>
</organism>
<comment type="caution">
    <text evidence="2">The sequence shown here is derived from an EMBL/GenBank/DDBJ whole genome shotgun (WGS) entry which is preliminary data.</text>
</comment>
<dbReference type="PANTHER" id="PTHR36485">
    <property type="entry name" value="OS01G0939000 PROTEIN"/>
    <property type="match status" value="1"/>
</dbReference>
<keyword evidence="1" id="KW-1133">Transmembrane helix</keyword>
<reference evidence="2 3" key="1">
    <citation type="journal article" date="2020" name="Mol. Biol. Evol.">
        <title>Distinct Expression and Methylation Patterns for Genes with Different Fates following a Single Whole-Genome Duplication in Flowering Plants.</title>
        <authorList>
            <person name="Shi T."/>
            <person name="Rahmani R.S."/>
            <person name="Gugger P.F."/>
            <person name="Wang M."/>
            <person name="Li H."/>
            <person name="Zhang Y."/>
            <person name="Li Z."/>
            <person name="Wang Q."/>
            <person name="Van de Peer Y."/>
            <person name="Marchal K."/>
            <person name="Chen J."/>
        </authorList>
    </citation>
    <scope>NUCLEOTIDE SEQUENCE [LARGE SCALE GENOMIC DNA]</scope>
    <source>
        <tissue evidence="2">Leaf</tissue>
    </source>
</reference>
<keyword evidence="3" id="KW-1185">Reference proteome</keyword>
<dbReference type="Proteomes" id="UP000607653">
    <property type="component" value="Unassembled WGS sequence"/>
</dbReference>
<protein>
    <submittedName>
        <fullName evidence="2">Uncharacterized protein</fullName>
    </submittedName>
</protein>
<dbReference type="AlphaFoldDB" id="A0A822YBU0"/>
<name>A0A822YBU0_NELNU</name>
<keyword evidence="1" id="KW-0472">Membrane</keyword>
<evidence type="ECO:0000313" key="3">
    <source>
        <dbReference type="Proteomes" id="UP000607653"/>
    </source>
</evidence>
<evidence type="ECO:0000313" key="2">
    <source>
        <dbReference type="EMBL" id="DAD29593.1"/>
    </source>
</evidence>
<evidence type="ECO:0000256" key="1">
    <source>
        <dbReference type="SAM" id="Phobius"/>
    </source>
</evidence>
<dbReference type="EMBL" id="DUZY01000002">
    <property type="protein sequence ID" value="DAD29593.1"/>
    <property type="molecule type" value="Genomic_DNA"/>
</dbReference>
<sequence>MENQKAMVKENGISGVSASSQSFGSKENVCWGWIFLLLGSCSFWGLFYAAMLSKLLPHFGNRIILAIHNIY</sequence>
<accession>A0A822YBU0</accession>
<feature type="transmembrane region" description="Helical" evidence="1">
    <location>
        <begin position="31"/>
        <end position="52"/>
    </location>
</feature>
<dbReference type="PANTHER" id="PTHR36485:SF1">
    <property type="entry name" value="TRANSMEMBRANE PROTEIN"/>
    <property type="match status" value="1"/>
</dbReference>
<keyword evidence="1" id="KW-0812">Transmembrane</keyword>